<evidence type="ECO:0000313" key="2">
    <source>
        <dbReference type="EMBL" id="KAE9403310.1"/>
    </source>
</evidence>
<organism evidence="2 3">
    <name type="scientific">Gymnopus androsaceus JB14</name>
    <dbReference type="NCBI Taxonomy" id="1447944"/>
    <lineage>
        <taxon>Eukaryota</taxon>
        <taxon>Fungi</taxon>
        <taxon>Dikarya</taxon>
        <taxon>Basidiomycota</taxon>
        <taxon>Agaricomycotina</taxon>
        <taxon>Agaricomycetes</taxon>
        <taxon>Agaricomycetidae</taxon>
        <taxon>Agaricales</taxon>
        <taxon>Marasmiineae</taxon>
        <taxon>Omphalotaceae</taxon>
        <taxon>Gymnopus</taxon>
    </lineage>
</organism>
<evidence type="ECO:0000313" key="3">
    <source>
        <dbReference type="Proteomes" id="UP000799118"/>
    </source>
</evidence>
<protein>
    <submittedName>
        <fullName evidence="2">Uncharacterized protein</fullName>
    </submittedName>
</protein>
<name>A0A6A4I007_9AGAR</name>
<feature type="compositionally biased region" description="Low complexity" evidence="1">
    <location>
        <begin position="158"/>
        <end position="168"/>
    </location>
</feature>
<keyword evidence="3" id="KW-1185">Reference proteome</keyword>
<proteinExistence type="predicted"/>
<reference evidence="2" key="1">
    <citation type="journal article" date="2019" name="Environ. Microbiol.">
        <title>Fungal ecological strategies reflected in gene transcription - a case study of two litter decomposers.</title>
        <authorList>
            <person name="Barbi F."/>
            <person name="Kohler A."/>
            <person name="Barry K."/>
            <person name="Baskaran P."/>
            <person name="Daum C."/>
            <person name="Fauchery L."/>
            <person name="Ihrmark K."/>
            <person name="Kuo A."/>
            <person name="LaButti K."/>
            <person name="Lipzen A."/>
            <person name="Morin E."/>
            <person name="Grigoriev I.V."/>
            <person name="Henrissat B."/>
            <person name="Lindahl B."/>
            <person name="Martin F."/>
        </authorList>
    </citation>
    <scope>NUCLEOTIDE SEQUENCE</scope>
    <source>
        <strain evidence="2">JB14</strain>
    </source>
</reference>
<dbReference type="EMBL" id="ML769426">
    <property type="protein sequence ID" value="KAE9403310.1"/>
    <property type="molecule type" value="Genomic_DNA"/>
</dbReference>
<gene>
    <name evidence="2" type="ORF">BT96DRAFT_878715</name>
</gene>
<sequence>MASFNRTSLPPPPEIITYRLGDKLIFVKPALEYEVAIDMAIQEFPELKPISESHKERITFYTTTTVNGKRQNVCISKSAWKPCVTRMLRGEMITILVVDPDSANSIDLQPPPPQYLEIPKDASSELGKSRHRKSRSTDSPRFSTGSVSAESSPRRPSPARSAGSLSASTRRRSWFGKRS</sequence>
<accession>A0A6A4I007</accession>
<dbReference type="Proteomes" id="UP000799118">
    <property type="component" value="Unassembled WGS sequence"/>
</dbReference>
<dbReference type="OrthoDB" id="3198848at2759"/>
<feature type="compositionally biased region" description="Basic residues" evidence="1">
    <location>
        <begin position="169"/>
        <end position="179"/>
    </location>
</feature>
<feature type="region of interest" description="Disordered" evidence="1">
    <location>
        <begin position="104"/>
        <end position="179"/>
    </location>
</feature>
<dbReference type="AlphaFoldDB" id="A0A6A4I007"/>
<evidence type="ECO:0000256" key="1">
    <source>
        <dbReference type="SAM" id="MobiDB-lite"/>
    </source>
</evidence>